<keyword evidence="1" id="KW-0479">Metal-binding</keyword>
<dbReference type="InterPro" id="IPR036236">
    <property type="entry name" value="Znf_C2H2_sf"/>
</dbReference>
<dbReference type="OrthoDB" id="6077919at2759"/>
<name>A0A5J9T895_9POAL</name>
<feature type="domain" description="C2H2-type" evidence="3">
    <location>
        <begin position="105"/>
        <end position="132"/>
    </location>
</feature>
<sequence>MNEATQVFFIGVAYGQLLAGGSGGGDEPRHPWQPPSSVHEADATPRKQQRAADEGPYLCPVCNRRFKTEKAVHGHMRSHPDRSWRGMEEPPQIDPRAAEKKEYRYVCEHCGAQFETRQALGGHRASHNGKMGCFWLSRQPTRPVLPFDLNDPAPEQQDEE</sequence>
<dbReference type="AlphaFoldDB" id="A0A5J9T895"/>
<protein>
    <recommendedName>
        <fullName evidence="3">C2H2-type domain-containing protein</fullName>
    </recommendedName>
</protein>
<feature type="region of interest" description="Disordered" evidence="2">
    <location>
        <begin position="70"/>
        <end position="90"/>
    </location>
</feature>
<dbReference type="SUPFAM" id="SSF57667">
    <property type="entry name" value="beta-beta-alpha zinc fingers"/>
    <property type="match status" value="1"/>
</dbReference>
<organism evidence="4 5">
    <name type="scientific">Eragrostis curvula</name>
    <name type="common">weeping love grass</name>
    <dbReference type="NCBI Taxonomy" id="38414"/>
    <lineage>
        <taxon>Eukaryota</taxon>
        <taxon>Viridiplantae</taxon>
        <taxon>Streptophyta</taxon>
        <taxon>Embryophyta</taxon>
        <taxon>Tracheophyta</taxon>
        <taxon>Spermatophyta</taxon>
        <taxon>Magnoliopsida</taxon>
        <taxon>Liliopsida</taxon>
        <taxon>Poales</taxon>
        <taxon>Poaceae</taxon>
        <taxon>PACMAD clade</taxon>
        <taxon>Chloridoideae</taxon>
        <taxon>Eragrostideae</taxon>
        <taxon>Eragrostidinae</taxon>
        <taxon>Eragrostis</taxon>
    </lineage>
</organism>
<dbReference type="PROSITE" id="PS00028">
    <property type="entry name" value="ZINC_FINGER_C2H2_1"/>
    <property type="match status" value="2"/>
</dbReference>
<proteinExistence type="predicted"/>
<dbReference type="EMBL" id="RWGY01000039">
    <property type="protein sequence ID" value="TVU07539.1"/>
    <property type="molecule type" value="Genomic_DNA"/>
</dbReference>
<feature type="region of interest" description="Disordered" evidence="2">
    <location>
        <begin position="21"/>
        <end position="53"/>
    </location>
</feature>
<gene>
    <name evidence="4" type="ORF">EJB05_40899</name>
</gene>
<keyword evidence="1" id="KW-0863">Zinc-finger</keyword>
<dbReference type="PROSITE" id="PS50157">
    <property type="entry name" value="ZINC_FINGER_C2H2_2"/>
    <property type="match status" value="2"/>
</dbReference>
<dbReference type="InterPro" id="IPR013087">
    <property type="entry name" value="Znf_C2H2_type"/>
</dbReference>
<dbReference type="GO" id="GO:0008270">
    <property type="term" value="F:zinc ion binding"/>
    <property type="evidence" value="ECO:0007669"/>
    <property type="project" value="UniProtKB-KW"/>
</dbReference>
<keyword evidence="5" id="KW-1185">Reference proteome</keyword>
<feature type="non-terminal residue" evidence="4">
    <location>
        <position position="1"/>
    </location>
</feature>
<feature type="compositionally biased region" description="Basic and acidic residues" evidence="2">
    <location>
        <begin position="39"/>
        <end position="53"/>
    </location>
</feature>
<dbReference type="Gene3D" id="3.30.160.60">
    <property type="entry name" value="Classic Zinc Finger"/>
    <property type="match status" value="2"/>
</dbReference>
<dbReference type="PANTHER" id="PTHR47591">
    <property type="entry name" value="ZINC FINGER PROTEIN ZAT2-RELATED"/>
    <property type="match status" value="1"/>
</dbReference>
<feature type="domain" description="C2H2-type" evidence="3">
    <location>
        <begin position="57"/>
        <end position="79"/>
    </location>
</feature>
<dbReference type="Pfam" id="PF13912">
    <property type="entry name" value="zf-C2H2_6"/>
    <property type="match status" value="2"/>
</dbReference>
<feature type="compositionally biased region" description="Basic and acidic residues" evidence="2">
    <location>
        <begin position="70"/>
        <end position="88"/>
    </location>
</feature>
<accession>A0A5J9T895</accession>
<comment type="caution">
    <text evidence="4">The sequence shown here is derived from an EMBL/GenBank/DDBJ whole genome shotgun (WGS) entry which is preliminary data.</text>
</comment>
<dbReference type="Gramene" id="TVU07539">
    <property type="protein sequence ID" value="TVU07539"/>
    <property type="gene ID" value="EJB05_40899"/>
</dbReference>
<dbReference type="SMART" id="SM00355">
    <property type="entry name" value="ZnF_C2H2"/>
    <property type="match status" value="2"/>
</dbReference>
<evidence type="ECO:0000259" key="3">
    <source>
        <dbReference type="PROSITE" id="PS50157"/>
    </source>
</evidence>
<dbReference type="PANTHER" id="PTHR47591:SF1">
    <property type="entry name" value="ZINC FINGER PROTEIN ZAT2-RELATED"/>
    <property type="match status" value="1"/>
</dbReference>
<evidence type="ECO:0000256" key="1">
    <source>
        <dbReference type="PROSITE-ProRule" id="PRU00042"/>
    </source>
</evidence>
<evidence type="ECO:0000313" key="4">
    <source>
        <dbReference type="EMBL" id="TVU07539.1"/>
    </source>
</evidence>
<dbReference type="Proteomes" id="UP000324897">
    <property type="component" value="Chromosome 3"/>
</dbReference>
<evidence type="ECO:0000256" key="2">
    <source>
        <dbReference type="SAM" id="MobiDB-lite"/>
    </source>
</evidence>
<evidence type="ECO:0000313" key="5">
    <source>
        <dbReference type="Proteomes" id="UP000324897"/>
    </source>
</evidence>
<keyword evidence="1" id="KW-0862">Zinc</keyword>
<reference evidence="4 5" key="1">
    <citation type="journal article" date="2019" name="Sci. Rep.">
        <title>A high-quality genome of Eragrostis curvula grass provides insights into Poaceae evolution and supports new strategies to enhance forage quality.</title>
        <authorList>
            <person name="Carballo J."/>
            <person name="Santos B.A.C.M."/>
            <person name="Zappacosta D."/>
            <person name="Garbus I."/>
            <person name="Selva J.P."/>
            <person name="Gallo C.A."/>
            <person name="Diaz A."/>
            <person name="Albertini E."/>
            <person name="Caccamo M."/>
            <person name="Echenique V."/>
        </authorList>
    </citation>
    <scope>NUCLEOTIDE SEQUENCE [LARGE SCALE GENOMIC DNA]</scope>
    <source>
        <strain evidence="5">cv. Victoria</strain>
        <tissue evidence="4">Leaf</tissue>
    </source>
</reference>